<protein>
    <recommendedName>
        <fullName evidence="4">Lytic murein transglycosylase</fullName>
    </recommendedName>
</protein>
<evidence type="ECO:0000313" key="3">
    <source>
        <dbReference type="Proteomes" id="UP000510721"/>
    </source>
</evidence>
<evidence type="ECO:0000313" key="2">
    <source>
        <dbReference type="EMBL" id="QLL62214.1"/>
    </source>
</evidence>
<dbReference type="AlphaFoldDB" id="A0A859QFC9"/>
<evidence type="ECO:0008006" key="4">
    <source>
        <dbReference type="Google" id="ProtNLM"/>
    </source>
</evidence>
<name>A0A859QFC9_9HYPH</name>
<reference evidence="2 3" key="1">
    <citation type="submission" date="2019-06" db="EMBL/GenBank/DDBJ databases">
        <title>Complete genome sequence of Ensifer mexicanus ITTG R7 isolated from nodules of Acacia angustissima (Mill.) Kuntze.</title>
        <authorList>
            <person name="Rincon-Rosales R."/>
            <person name="Rogel M.A."/>
            <person name="Guerrero G."/>
            <person name="Rincon-Molina C.I."/>
            <person name="Lopez-Lopez A."/>
            <person name="Martinez-Romero E."/>
        </authorList>
    </citation>
    <scope>NUCLEOTIDE SEQUENCE [LARGE SCALE GENOMIC DNA]</scope>
    <source>
        <strain evidence="2 3">ITTG R7</strain>
    </source>
</reference>
<gene>
    <name evidence="2" type="ORF">FKV68_12560</name>
</gene>
<proteinExistence type="predicted"/>
<dbReference type="EMBL" id="CP041238">
    <property type="protein sequence ID" value="QLL62214.1"/>
    <property type="molecule type" value="Genomic_DNA"/>
</dbReference>
<accession>A0A859QFC9</accession>
<dbReference type="KEGG" id="emx:FKV68_12560"/>
<dbReference type="Proteomes" id="UP000510721">
    <property type="component" value="Chromosome"/>
</dbReference>
<sequence length="64" mass="6565">MARGKHFLQIGDAGVDTPLCPAGHLPHKGGDRQGRGRCNRGRFGDAAPRSPEPASGTSSAAAEL</sequence>
<evidence type="ECO:0000256" key="1">
    <source>
        <dbReference type="SAM" id="MobiDB-lite"/>
    </source>
</evidence>
<feature type="compositionally biased region" description="Polar residues" evidence="1">
    <location>
        <begin position="55"/>
        <end position="64"/>
    </location>
</feature>
<feature type="region of interest" description="Disordered" evidence="1">
    <location>
        <begin position="1"/>
        <end position="64"/>
    </location>
</feature>
<organism evidence="2 3">
    <name type="scientific">Sinorhizobium mexicanum</name>
    <dbReference type="NCBI Taxonomy" id="375549"/>
    <lineage>
        <taxon>Bacteria</taxon>
        <taxon>Pseudomonadati</taxon>
        <taxon>Pseudomonadota</taxon>
        <taxon>Alphaproteobacteria</taxon>
        <taxon>Hyphomicrobiales</taxon>
        <taxon>Rhizobiaceae</taxon>
        <taxon>Sinorhizobium/Ensifer group</taxon>
        <taxon>Sinorhizobium</taxon>
    </lineage>
</organism>
<keyword evidence="3" id="KW-1185">Reference proteome</keyword>